<keyword evidence="1" id="KW-0343">GTPase activation</keyword>
<dbReference type="Gene3D" id="1.10.472.80">
    <property type="entry name" value="Ypt/Rab-GAP domain of gyp1p, domain 3"/>
    <property type="match status" value="1"/>
</dbReference>
<dbReference type="KEGG" id="bcom:BAUCODRAFT_61793"/>
<evidence type="ECO:0000313" key="6">
    <source>
        <dbReference type="EMBL" id="EMD00675.1"/>
    </source>
</evidence>
<dbReference type="PANTHER" id="PTHR47219">
    <property type="entry name" value="RAB GTPASE-ACTIVATING PROTEIN 1-LIKE"/>
    <property type="match status" value="1"/>
</dbReference>
<dbReference type="GO" id="GO:0031267">
    <property type="term" value="F:small GTPase binding"/>
    <property type="evidence" value="ECO:0007669"/>
    <property type="project" value="TreeGrafter"/>
</dbReference>
<dbReference type="Gene3D" id="1.10.10.750">
    <property type="entry name" value="Ypt/Rab-GAP domain of gyp1p, domain 1"/>
    <property type="match status" value="1"/>
</dbReference>
<dbReference type="AlphaFoldDB" id="M2NMD3"/>
<feature type="region of interest" description="Disordered" evidence="4">
    <location>
        <begin position="947"/>
        <end position="1017"/>
    </location>
</feature>
<dbReference type="STRING" id="717646.M2NMD3"/>
<dbReference type="FunFam" id="1.10.8.270:FF:000001">
    <property type="entry name" value="TBC1 domain family member 1"/>
    <property type="match status" value="1"/>
</dbReference>
<keyword evidence="2 3" id="KW-0175">Coiled coil</keyword>
<feature type="region of interest" description="Disordered" evidence="4">
    <location>
        <begin position="467"/>
        <end position="489"/>
    </location>
</feature>
<feature type="compositionally biased region" description="Low complexity" evidence="4">
    <location>
        <begin position="511"/>
        <end position="532"/>
    </location>
</feature>
<evidence type="ECO:0000313" key="7">
    <source>
        <dbReference type="Proteomes" id="UP000011761"/>
    </source>
</evidence>
<dbReference type="Pfam" id="PF00566">
    <property type="entry name" value="RabGAP-TBC"/>
    <property type="match status" value="1"/>
</dbReference>
<dbReference type="GO" id="GO:0005096">
    <property type="term" value="F:GTPase activator activity"/>
    <property type="evidence" value="ECO:0007669"/>
    <property type="project" value="UniProtKB-KW"/>
</dbReference>
<feature type="region of interest" description="Disordered" evidence="4">
    <location>
        <begin position="782"/>
        <end position="811"/>
    </location>
</feature>
<dbReference type="SMART" id="SM00164">
    <property type="entry name" value="TBC"/>
    <property type="match status" value="1"/>
</dbReference>
<dbReference type="RefSeq" id="XP_007671859.1">
    <property type="nucleotide sequence ID" value="XM_007673669.1"/>
</dbReference>
<dbReference type="InterPro" id="IPR050302">
    <property type="entry name" value="Rab_GAP_TBC_domain"/>
</dbReference>
<dbReference type="EMBL" id="KB445550">
    <property type="protein sequence ID" value="EMD00675.1"/>
    <property type="molecule type" value="Genomic_DNA"/>
</dbReference>
<evidence type="ECO:0000259" key="5">
    <source>
        <dbReference type="PROSITE" id="PS50086"/>
    </source>
</evidence>
<accession>M2NMD3</accession>
<organism evidence="6 7">
    <name type="scientific">Baudoinia panamericana (strain UAMH 10762)</name>
    <name type="common">Angels' share fungus</name>
    <name type="synonym">Baudoinia compniacensis (strain UAMH 10762)</name>
    <dbReference type="NCBI Taxonomy" id="717646"/>
    <lineage>
        <taxon>Eukaryota</taxon>
        <taxon>Fungi</taxon>
        <taxon>Dikarya</taxon>
        <taxon>Ascomycota</taxon>
        <taxon>Pezizomycotina</taxon>
        <taxon>Dothideomycetes</taxon>
        <taxon>Dothideomycetidae</taxon>
        <taxon>Mycosphaerellales</taxon>
        <taxon>Teratosphaeriaceae</taxon>
        <taxon>Baudoinia</taxon>
    </lineage>
</organism>
<feature type="compositionally biased region" description="Polar residues" evidence="4">
    <location>
        <begin position="470"/>
        <end position="489"/>
    </location>
</feature>
<dbReference type="HOGENOM" id="CLU_005062_1_0_1"/>
<feature type="compositionally biased region" description="Polar residues" evidence="4">
    <location>
        <begin position="83"/>
        <end position="100"/>
    </location>
</feature>
<dbReference type="OrthoDB" id="159449at2759"/>
<proteinExistence type="predicted"/>
<feature type="domain" description="Rab-GAP TBC" evidence="5">
    <location>
        <begin position="176"/>
        <end position="360"/>
    </location>
</feature>
<evidence type="ECO:0000256" key="1">
    <source>
        <dbReference type="ARBA" id="ARBA00022468"/>
    </source>
</evidence>
<sequence>MEEGSLAVPKPHRFHARSSSLNAPIAVTVPFDDAPLEVDWQALDESEWQEKEDRDLPEGVEDESTAFLLARLEQENAKISAASAATQVSNAEAQRTNRMRSGSRPPSMGHLRKLVQDRNAPSIRYSLAISPNTQILEELPEPPPMTELEFWAALVQNYPSTASRLPTLTATKIRGGIPPPLRGVVWQSMAGARERLLEDAFERLQHEKSPYEGIINKDVGRSFPGVELFQDAEGEGQRMLGRVLKCYSLYDKDIGYCQGMGFLVGPLLMNMGEKEAFCVLVRLMDHYAMRPSFLPSLSGLHMRIYQFSKLLQQHHPQLSEHFASLGIEPAYLSQWFLSCFAVNCPLPMLFRIYDVIFAEGANETVMRVALALMRRNEQRMMESTEFEEIMQLLLGRGIWDSYGINADDLVDDFTSLGNIITHGRLTELEREFEKQDSEAVGQSAGFLPDVQAAAARFLGRLWAPAHAPGKSTSTLSPPSAENESTSSSLTARAGHFLRRSKSQHSISTLVDANGSDGSSTNSSGAASLASTTVTEPEVSSDTTGDSTAETMSMKSKAASTRTVSVSTGHGVPATPGLSKEEKDMHGQIEDLLTALSELQREHAQLAAMLQREREERGEDHRAVKQLIRRMRSADVKAERRKTLPPLPRTATSLQDEDVHSRARPSSVFLQPRQTEQRLSLDQLLEEVDKRMHTHARLSLSFETKAQLRSMLVRTREQLAQAEISSRDLSLRLEIAETSLAAYTSETEDLRAEAEELRVRVNEEFKARQKLELKIQELKQEAREVPSRRNSTTIDGLTSGLSRTGSLSGAPGLRELRLGRRDSTSSLTSLRAARAPTPALAIPAPGMWHQRSSSLATREVFATPEHEAVPEEALLLELVNAKTSEAQARAEVDEAKRMLTQSNKRHEQMLQALQAQIDAANKSADAARAEAEVAKMAAQHAREEFMAREKEGSLSVPTTPAAYDSDNKSLGGSSEMATPWETPLARKTAEGQAAGGWFWSRRTPSTPVAKINVTPPAE</sequence>
<evidence type="ECO:0000256" key="3">
    <source>
        <dbReference type="SAM" id="Coils"/>
    </source>
</evidence>
<dbReference type="PANTHER" id="PTHR47219:SF9">
    <property type="entry name" value="GTPASE ACTIVATING PROTEIN AND CENTROSOME-ASSOCIATED, ISOFORM B"/>
    <property type="match status" value="1"/>
</dbReference>
<dbReference type="PROSITE" id="PS50086">
    <property type="entry name" value="TBC_RABGAP"/>
    <property type="match status" value="1"/>
</dbReference>
<feature type="region of interest" description="Disordered" evidence="4">
    <location>
        <begin position="632"/>
        <end position="665"/>
    </location>
</feature>
<feature type="compositionally biased region" description="Polar residues" evidence="4">
    <location>
        <begin position="533"/>
        <end position="567"/>
    </location>
</feature>
<name>M2NMD3_BAUPA</name>
<feature type="compositionally biased region" description="Basic and acidic residues" evidence="4">
    <location>
        <begin position="632"/>
        <end position="641"/>
    </location>
</feature>
<keyword evidence="7" id="KW-1185">Reference proteome</keyword>
<evidence type="ECO:0000256" key="4">
    <source>
        <dbReference type="SAM" id="MobiDB-lite"/>
    </source>
</evidence>
<dbReference type="FunFam" id="1.10.10.750:FF:000003">
    <property type="entry name" value="GTPase activating protein (Evi5)"/>
    <property type="match status" value="1"/>
</dbReference>
<dbReference type="InterPro" id="IPR000195">
    <property type="entry name" value="Rab-GAP-TBC_dom"/>
</dbReference>
<dbReference type="Gene3D" id="1.10.8.270">
    <property type="entry name" value="putative rabgap domain of human tbc1 domain family member 14 like domains"/>
    <property type="match status" value="1"/>
</dbReference>
<dbReference type="OMA" id="PNVEMFR"/>
<feature type="region of interest" description="Disordered" evidence="4">
    <location>
        <begin position="509"/>
        <end position="584"/>
    </location>
</feature>
<dbReference type="GeneID" id="19115942"/>
<dbReference type="SUPFAM" id="SSF47923">
    <property type="entry name" value="Ypt/Rab-GAP domain of gyp1p"/>
    <property type="match status" value="2"/>
</dbReference>
<feature type="coiled-coil region" evidence="3">
    <location>
        <begin position="877"/>
        <end position="943"/>
    </location>
</feature>
<protein>
    <recommendedName>
        <fullName evidence="5">Rab-GAP TBC domain-containing protein</fullName>
    </recommendedName>
</protein>
<evidence type="ECO:0000256" key="2">
    <source>
        <dbReference type="ARBA" id="ARBA00023054"/>
    </source>
</evidence>
<feature type="region of interest" description="Disordered" evidence="4">
    <location>
        <begin position="1"/>
        <end position="21"/>
    </location>
</feature>
<feature type="compositionally biased region" description="Low complexity" evidence="4">
    <location>
        <begin position="795"/>
        <end position="808"/>
    </location>
</feature>
<gene>
    <name evidence="6" type="ORF">BAUCODRAFT_61793</name>
</gene>
<dbReference type="eggNOG" id="KOG1102">
    <property type="taxonomic scope" value="Eukaryota"/>
</dbReference>
<dbReference type="InterPro" id="IPR035969">
    <property type="entry name" value="Rab-GAP_TBC_sf"/>
</dbReference>
<reference evidence="6 7" key="1">
    <citation type="journal article" date="2012" name="PLoS Pathog.">
        <title>Diverse lifestyles and strategies of plant pathogenesis encoded in the genomes of eighteen Dothideomycetes fungi.</title>
        <authorList>
            <person name="Ohm R.A."/>
            <person name="Feau N."/>
            <person name="Henrissat B."/>
            <person name="Schoch C.L."/>
            <person name="Horwitz B.A."/>
            <person name="Barry K.W."/>
            <person name="Condon B.J."/>
            <person name="Copeland A.C."/>
            <person name="Dhillon B."/>
            <person name="Glaser F."/>
            <person name="Hesse C.N."/>
            <person name="Kosti I."/>
            <person name="LaButti K."/>
            <person name="Lindquist E.A."/>
            <person name="Lucas S."/>
            <person name="Salamov A.A."/>
            <person name="Bradshaw R.E."/>
            <person name="Ciuffetti L."/>
            <person name="Hamelin R.C."/>
            <person name="Kema G.H.J."/>
            <person name="Lawrence C."/>
            <person name="Scott J.A."/>
            <person name="Spatafora J.W."/>
            <person name="Turgeon B.G."/>
            <person name="de Wit P.J.G.M."/>
            <person name="Zhong S."/>
            <person name="Goodwin S.B."/>
            <person name="Grigoriev I.V."/>
        </authorList>
    </citation>
    <scope>NUCLEOTIDE SEQUENCE [LARGE SCALE GENOMIC DNA]</scope>
    <source>
        <strain evidence="6 7">UAMH 10762</strain>
    </source>
</reference>
<dbReference type="Proteomes" id="UP000011761">
    <property type="component" value="Unassembled WGS sequence"/>
</dbReference>
<feature type="region of interest" description="Disordered" evidence="4">
    <location>
        <begin position="83"/>
        <end position="110"/>
    </location>
</feature>
<dbReference type="FunFam" id="1.10.472.80:FF:000027">
    <property type="entry name" value="GTPase activating protein (Evi5)"/>
    <property type="match status" value="1"/>
</dbReference>